<evidence type="ECO:0000313" key="3">
    <source>
        <dbReference type="Proteomes" id="UP001337681"/>
    </source>
</evidence>
<keyword evidence="1" id="KW-0732">Signal</keyword>
<evidence type="ECO:0008006" key="4">
    <source>
        <dbReference type="Google" id="ProtNLM"/>
    </source>
</evidence>
<evidence type="ECO:0000256" key="1">
    <source>
        <dbReference type="SAM" id="SignalP"/>
    </source>
</evidence>
<dbReference type="EMBL" id="JAZDQU010000002">
    <property type="protein sequence ID" value="MEE1885359.1"/>
    <property type="molecule type" value="Genomic_DNA"/>
</dbReference>
<sequence>MRKTAKNILTILGCVVANLAFSQNYIPYYPADWEFKNNADLVDFSQVKSVTTKYLTIDENEEFPVYETYLSWNNTYQLNDYQFVNYNNSYADFDVQINYANPNGNALKSVKIVNPNTLKPLEEWQYINGSFNVEKISVKRYLLNVAEPDVFEVKYEGNDDDFVQETVYTPQNKINSQTKYWEYRKDDGSYQLVKKLYLDSFLDQTDSLIFNSDRKKIAHYITNTGITTQTQYQYKPRKVEIFGDEHDYQQLERILKDGKDTERYEYEYDAKGNWIVRKTYKMKNGKWEYTDITRREIEYKN</sequence>
<protein>
    <recommendedName>
        <fullName evidence="4">YD repeat-containing protein</fullName>
    </recommendedName>
</protein>
<comment type="caution">
    <text evidence="2">The sequence shown here is derived from an EMBL/GenBank/DDBJ whole genome shotgun (WGS) entry which is preliminary data.</text>
</comment>
<dbReference type="Proteomes" id="UP001337681">
    <property type="component" value="Unassembled WGS sequence"/>
</dbReference>
<accession>A0ABU7H269</accession>
<evidence type="ECO:0000313" key="2">
    <source>
        <dbReference type="EMBL" id="MEE1885359.1"/>
    </source>
</evidence>
<organism evidence="2 3">
    <name type="scientific">Pedobacter flavus</name>
    <dbReference type="NCBI Taxonomy" id="3113906"/>
    <lineage>
        <taxon>Bacteria</taxon>
        <taxon>Pseudomonadati</taxon>
        <taxon>Bacteroidota</taxon>
        <taxon>Sphingobacteriia</taxon>
        <taxon>Sphingobacteriales</taxon>
        <taxon>Sphingobacteriaceae</taxon>
        <taxon>Pedobacter</taxon>
    </lineage>
</organism>
<proteinExistence type="predicted"/>
<name>A0ABU7H269_9SPHI</name>
<dbReference type="RefSeq" id="WP_330146257.1">
    <property type="nucleotide sequence ID" value="NZ_JAZDQU010000002.1"/>
</dbReference>
<reference evidence="2 3" key="1">
    <citation type="submission" date="2024-01" db="EMBL/GenBank/DDBJ databases">
        <title>Pedobacter sp. nov., isolated from oil-contaminated soil.</title>
        <authorList>
            <person name="Le N.T.T."/>
        </authorList>
    </citation>
    <scope>NUCLEOTIDE SEQUENCE [LARGE SCALE GENOMIC DNA]</scope>
    <source>
        <strain evidence="2 3">VNH31</strain>
    </source>
</reference>
<gene>
    <name evidence="2" type="ORF">VRU49_08000</name>
</gene>
<feature type="chain" id="PRO_5045373076" description="YD repeat-containing protein" evidence="1">
    <location>
        <begin position="23"/>
        <end position="301"/>
    </location>
</feature>
<feature type="signal peptide" evidence="1">
    <location>
        <begin position="1"/>
        <end position="22"/>
    </location>
</feature>
<keyword evidence="3" id="KW-1185">Reference proteome</keyword>